<dbReference type="AlphaFoldDB" id="A0A9E4KC65"/>
<evidence type="ECO:0000313" key="2">
    <source>
        <dbReference type="Proteomes" id="UP000886667"/>
    </source>
</evidence>
<evidence type="ECO:0000313" key="1">
    <source>
        <dbReference type="EMBL" id="MCG7945618.1"/>
    </source>
</evidence>
<dbReference type="InterPro" id="IPR021457">
    <property type="entry name" value="DUF3108"/>
</dbReference>
<accession>A0A9E4KC65</accession>
<proteinExistence type="predicted"/>
<comment type="caution">
    <text evidence="1">The sequence shown here is derived from an EMBL/GenBank/DDBJ whole genome shotgun (WGS) entry which is preliminary data.</text>
</comment>
<reference evidence="1" key="1">
    <citation type="journal article" date="2021" name="Proc. Natl. Acad. Sci. U.S.A.">
        <title>Global biogeography of chemosynthetic symbionts reveals both localized and globally distributed symbiont groups. .</title>
        <authorList>
            <person name="Osvatic J.T."/>
            <person name="Wilkins L.G.E."/>
            <person name="Leibrecht L."/>
            <person name="Leray M."/>
            <person name="Zauner S."/>
            <person name="Polzin J."/>
            <person name="Camacho Y."/>
            <person name="Gros O."/>
            <person name="van Gils J.A."/>
            <person name="Eisen J.A."/>
            <person name="Petersen J.M."/>
            <person name="Yuen B."/>
        </authorList>
    </citation>
    <scope>NUCLEOTIDE SEQUENCE</scope>
    <source>
        <strain evidence="1">MAGclacostrist064TRANS</strain>
    </source>
</reference>
<dbReference type="EMBL" id="JAEPCM010000129">
    <property type="protein sequence ID" value="MCG7945618.1"/>
    <property type="molecule type" value="Genomic_DNA"/>
</dbReference>
<organism evidence="1 2">
    <name type="scientific">Candidatus Thiodiazotropha taylori</name>
    <dbReference type="NCBI Taxonomy" id="2792791"/>
    <lineage>
        <taxon>Bacteria</taxon>
        <taxon>Pseudomonadati</taxon>
        <taxon>Pseudomonadota</taxon>
        <taxon>Gammaproteobacteria</taxon>
        <taxon>Chromatiales</taxon>
        <taxon>Sedimenticolaceae</taxon>
        <taxon>Candidatus Thiodiazotropha</taxon>
    </lineage>
</organism>
<sequence length="271" mass="30543">IMRNFFNLWSTHRRTRSANPTMARHATVRVGLLGVFLSCFITLNAAADGLLKPFSAEFTVHRNILPLGRLTLSLELKPDGSYIYTAHSQPSLLANLFSRNEVIEESQGRHLEGRVVPHRYTYRDKDQPSENSEVSFDWQSAHAATTSQGVTWSQPIGDTTQDKLSQQLQVRLHLAEGNQQVSYQVADGGKVKTYHFQVVGEETVASSNDSFRCLRVERSKGDGASDYTIWFARELGYLPIKIERTQSGRLYRMVLDELHIPEESLAAETSS</sequence>
<gene>
    <name evidence="1" type="ORF">JAZ07_04645</name>
</gene>
<name>A0A9E4KC65_9GAMM</name>
<protein>
    <submittedName>
        <fullName evidence="1">DUF3108 domain-containing protein</fullName>
    </submittedName>
</protein>
<dbReference type="Proteomes" id="UP000886667">
    <property type="component" value="Unassembled WGS sequence"/>
</dbReference>
<feature type="non-terminal residue" evidence="1">
    <location>
        <position position="1"/>
    </location>
</feature>
<dbReference type="Pfam" id="PF11306">
    <property type="entry name" value="DUF3108"/>
    <property type="match status" value="1"/>
</dbReference>